<accession>A0AAV9N9G4</accession>
<feature type="region of interest" description="Disordered" evidence="2">
    <location>
        <begin position="653"/>
        <end position="673"/>
    </location>
</feature>
<feature type="coiled-coil region" evidence="1">
    <location>
        <begin position="440"/>
        <end position="506"/>
    </location>
</feature>
<proteinExistence type="predicted"/>
<comment type="caution">
    <text evidence="3">The sequence shown here is derived from an EMBL/GenBank/DDBJ whole genome shotgun (WGS) entry which is preliminary data.</text>
</comment>
<feature type="compositionally biased region" description="Low complexity" evidence="2">
    <location>
        <begin position="128"/>
        <end position="140"/>
    </location>
</feature>
<organism evidence="3 4">
    <name type="scientific">Exophiala bonariae</name>
    <dbReference type="NCBI Taxonomy" id="1690606"/>
    <lineage>
        <taxon>Eukaryota</taxon>
        <taxon>Fungi</taxon>
        <taxon>Dikarya</taxon>
        <taxon>Ascomycota</taxon>
        <taxon>Pezizomycotina</taxon>
        <taxon>Eurotiomycetes</taxon>
        <taxon>Chaetothyriomycetidae</taxon>
        <taxon>Chaetothyriales</taxon>
        <taxon>Herpotrichiellaceae</taxon>
        <taxon>Exophiala</taxon>
    </lineage>
</organism>
<keyword evidence="4" id="KW-1185">Reference proteome</keyword>
<evidence type="ECO:0000313" key="4">
    <source>
        <dbReference type="Proteomes" id="UP001358417"/>
    </source>
</evidence>
<evidence type="ECO:0008006" key="5">
    <source>
        <dbReference type="Google" id="ProtNLM"/>
    </source>
</evidence>
<feature type="region of interest" description="Disordered" evidence="2">
    <location>
        <begin position="1"/>
        <end position="38"/>
    </location>
</feature>
<sequence length="886" mass="98589">MTSSESFTSSSASQLSESSDIDCARPWTPITPSDNIHPQSLLENHTIASSTTTTPTTTTCSLVSRYNPVEPFVACLSPPQTPINARAALTHSLPVELPGSLLLASQGFPQTDPISPPPSLHRRDTEESSLSSLPALSISPTTHEDDMDSLRHLTYPLRRNGRGVGTGDMPTYVIRGQPLPDPLPKITKPLTAMNLEELLECLPKLDTTTVSDLWLPAVRVHLQEVTSLFHDACQIKLDTLEKEAISHDDLIALAEDVRIITDTYHKTIQSAESLMERDIAARSDRLQDLEVQVQEVSEKLECKDDKISNQDLKIRQLRQTILEIVRILGAYMEANIPDFAELAHDPEAQDVFRIFCDYTRDRDSALLRFVRIPEVTVDRYVADIKEHKSLMSEYRHILQAQSEAMQRQSADLDANVDRYASLVQRMKERDHEILLLVEKNEEVAQSLNACEAALAQSEDEKKKLAQQYQELKGKMKSLELAHTLDIDQRDGQIAELRQKLGSAREEVLARRADVRNIMSQTQKDEPSPLEMPPSSIKHSSASKALRFLGMGHDRDKFRKQGLPGSRSMIGLSPTSTEFASSPLDSRYSSKEVAPVISRPFLQRTSSHDTGRHAPRAAELSVDGPGEVSLPSHLILQPRGTSLGATERFPALRSPVDVDKTLPAPPQRSLPKSTSFARLTDPANAVYSPMADEIASNYESGIYGQAGPRRVLSRIAEVSVQGSSEAGDNHVRDDAREYDYCDAEDADSVASSDREVYRKSIHVLDLLNSSRLPYSDTENDFQDPHRQERYLQPGTANISTDSQHPDIENGMARTMQLRPQARHDNLRSSLEPVGGEGYFDRQRASTLGVTTARDSVVSVSGYRSSDSDIEPKTVAQLYHQKPRHIRT</sequence>
<feature type="compositionally biased region" description="Polar residues" evidence="2">
    <location>
        <begin position="572"/>
        <end position="583"/>
    </location>
</feature>
<dbReference type="AlphaFoldDB" id="A0AAV9N9G4"/>
<protein>
    <recommendedName>
        <fullName evidence="5">Up-regulated during septation protein 1 domain-containing protein</fullName>
    </recommendedName>
</protein>
<feature type="coiled-coil region" evidence="1">
    <location>
        <begin position="279"/>
        <end position="306"/>
    </location>
</feature>
<feature type="region of interest" description="Disordered" evidence="2">
    <location>
        <begin position="106"/>
        <end position="145"/>
    </location>
</feature>
<evidence type="ECO:0000256" key="2">
    <source>
        <dbReference type="SAM" id="MobiDB-lite"/>
    </source>
</evidence>
<feature type="compositionally biased region" description="Low complexity" evidence="2">
    <location>
        <begin position="1"/>
        <end position="18"/>
    </location>
</feature>
<dbReference type="RefSeq" id="XP_064704627.1">
    <property type="nucleotide sequence ID" value="XM_064848088.1"/>
</dbReference>
<reference evidence="3 4" key="1">
    <citation type="submission" date="2023-08" db="EMBL/GenBank/DDBJ databases">
        <title>Black Yeasts Isolated from many extreme environments.</title>
        <authorList>
            <person name="Coleine C."/>
            <person name="Stajich J.E."/>
            <person name="Selbmann L."/>
        </authorList>
    </citation>
    <scope>NUCLEOTIDE SEQUENCE [LARGE SCALE GENOMIC DNA]</scope>
    <source>
        <strain evidence="3 4">CCFEE 5792</strain>
    </source>
</reference>
<keyword evidence="1" id="KW-0175">Coiled coil</keyword>
<evidence type="ECO:0000256" key="1">
    <source>
        <dbReference type="SAM" id="Coils"/>
    </source>
</evidence>
<dbReference type="Proteomes" id="UP001358417">
    <property type="component" value="Unassembled WGS sequence"/>
</dbReference>
<feature type="region of interest" description="Disordered" evidence="2">
    <location>
        <begin position="554"/>
        <end position="583"/>
    </location>
</feature>
<name>A0AAV9N9G4_9EURO</name>
<feature type="region of interest" description="Disordered" evidence="2">
    <location>
        <begin position="598"/>
        <end position="625"/>
    </location>
</feature>
<feature type="region of interest" description="Disordered" evidence="2">
    <location>
        <begin position="515"/>
        <end position="539"/>
    </location>
</feature>
<dbReference type="GeneID" id="89972689"/>
<gene>
    <name evidence="3" type="ORF">LTR84_004511</name>
</gene>
<dbReference type="EMBL" id="JAVRRD010000019">
    <property type="protein sequence ID" value="KAK5049582.1"/>
    <property type="molecule type" value="Genomic_DNA"/>
</dbReference>
<evidence type="ECO:0000313" key="3">
    <source>
        <dbReference type="EMBL" id="KAK5049582.1"/>
    </source>
</evidence>